<keyword evidence="3" id="KW-1185">Reference proteome</keyword>
<feature type="region of interest" description="Disordered" evidence="1">
    <location>
        <begin position="52"/>
        <end position="111"/>
    </location>
</feature>
<evidence type="ECO:0000313" key="3">
    <source>
        <dbReference type="Proteomes" id="UP000031443"/>
    </source>
</evidence>
<sequence>MTGVKRGPEREQFRSIARGLRDGVPASGPTNGTLLFVTDPQDRVVMQLGQETVPRALQQPSPVGLGSDELPEAEEPVPSVAPGLCRSGAEDPERLKDPPPKCRQRTAGPPG</sequence>
<organism evidence="2 3">
    <name type="scientific">Chelonia mydas</name>
    <name type="common">Green sea-turtle</name>
    <name type="synonym">Chelonia agassizi</name>
    <dbReference type="NCBI Taxonomy" id="8469"/>
    <lineage>
        <taxon>Eukaryota</taxon>
        <taxon>Metazoa</taxon>
        <taxon>Chordata</taxon>
        <taxon>Craniata</taxon>
        <taxon>Vertebrata</taxon>
        <taxon>Euteleostomi</taxon>
        <taxon>Archelosauria</taxon>
        <taxon>Testudinata</taxon>
        <taxon>Testudines</taxon>
        <taxon>Cryptodira</taxon>
        <taxon>Durocryptodira</taxon>
        <taxon>Americhelydia</taxon>
        <taxon>Chelonioidea</taxon>
        <taxon>Cheloniidae</taxon>
        <taxon>Chelonia</taxon>
    </lineage>
</organism>
<evidence type="ECO:0000313" key="2">
    <source>
        <dbReference type="EMBL" id="EMP27231.1"/>
    </source>
</evidence>
<dbReference type="EMBL" id="KB572445">
    <property type="protein sequence ID" value="EMP27231.1"/>
    <property type="molecule type" value="Genomic_DNA"/>
</dbReference>
<feature type="compositionally biased region" description="Basic and acidic residues" evidence="1">
    <location>
        <begin position="88"/>
        <end position="100"/>
    </location>
</feature>
<gene>
    <name evidence="2" type="ORF">UY3_15673</name>
</gene>
<dbReference type="Proteomes" id="UP000031443">
    <property type="component" value="Unassembled WGS sequence"/>
</dbReference>
<proteinExistence type="predicted"/>
<feature type="region of interest" description="Disordered" evidence="1">
    <location>
        <begin position="1"/>
        <end position="35"/>
    </location>
</feature>
<feature type="compositionally biased region" description="Basic and acidic residues" evidence="1">
    <location>
        <begin position="1"/>
        <end position="13"/>
    </location>
</feature>
<protein>
    <submittedName>
        <fullName evidence="2">Uncharacterized protein</fullName>
    </submittedName>
</protein>
<reference evidence="3" key="1">
    <citation type="journal article" date="2013" name="Nat. Genet.">
        <title>The draft genomes of soft-shell turtle and green sea turtle yield insights into the development and evolution of the turtle-specific body plan.</title>
        <authorList>
            <person name="Wang Z."/>
            <person name="Pascual-Anaya J."/>
            <person name="Zadissa A."/>
            <person name="Li W."/>
            <person name="Niimura Y."/>
            <person name="Huang Z."/>
            <person name="Li C."/>
            <person name="White S."/>
            <person name="Xiong Z."/>
            <person name="Fang D."/>
            <person name="Wang B."/>
            <person name="Ming Y."/>
            <person name="Chen Y."/>
            <person name="Zheng Y."/>
            <person name="Kuraku S."/>
            <person name="Pignatelli M."/>
            <person name="Herrero J."/>
            <person name="Beal K."/>
            <person name="Nozawa M."/>
            <person name="Li Q."/>
            <person name="Wang J."/>
            <person name="Zhang H."/>
            <person name="Yu L."/>
            <person name="Shigenobu S."/>
            <person name="Wang J."/>
            <person name="Liu J."/>
            <person name="Flicek P."/>
            <person name="Searle S."/>
            <person name="Wang J."/>
            <person name="Kuratani S."/>
            <person name="Yin Y."/>
            <person name="Aken B."/>
            <person name="Zhang G."/>
            <person name="Irie N."/>
        </authorList>
    </citation>
    <scope>NUCLEOTIDE SEQUENCE [LARGE SCALE GENOMIC DNA]</scope>
</reference>
<accession>M7APN6</accession>
<evidence type="ECO:0000256" key="1">
    <source>
        <dbReference type="SAM" id="MobiDB-lite"/>
    </source>
</evidence>
<dbReference type="AlphaFoldDB" id="M7APN6"/>
<name>M7APN6_CHEMY</name>